<dbReference type="EMBL" id="QNRR01000016">
    <property type="protein sequence ID" value="RBP36663.1"/>
    <property type="molecule type" value="Genomic_DNA"/>
</dbReference>
<dbReference type="Pfam" id="PF00535">
    <property type="entry name" value="Glycos_transf_2"/>
    <property type="match status" value="1"/>
</dbReference>
<feature type="domain" description="Glycosyltransferase 2-like" evidence="2">
    <location>
        <begin position="5"/>
        <end position="117"/>
    </location>
</feature>
<dbReference type="OrthoDB" id="184190at2"/>
<dbReference type="PANTHER" id="PTHR43685">
    <property type="entry name" value="GLYCOSYLTRANSFERASE"/>
    <property type="match status" value="1"/>
</dbReference>
<feature type="compositionally biased region" description="Basic and acidic residues" evidence="1">
    <location>
        <begin position="422"/>
        <end position="435"/>
    </location>
</feature>
<evidence type="ECO:0000259" key="2">
    <source>
        <dbReference type="Pfam" id="PF00535"/>
    </source>
</evidence>
<protein>
    <submittedName>
        <fullName evidence="3">Glycosyl transferase family 2</fullName>
    </submittedName>
</protein>
<dbReference type="Gene3D" id="3.90.550.10">
    <property type="entry name" value="Spore Coat Polysaccharide Biosynthesis Protein SpsA, Chain A"/>
    <property type="match status" value="1"/>
</dbReference>
<reference evidence="3 4" key="1">
    <citation type="submission" date="2018-06" db="EMBL/GenBank/DDBJ databases">
        <title>Genomic Encyclopedia of Type Strains, Phase IV (KMG-IV): sequencing the most valuable type-strain genomes for metagenomic binning, comparative biology and taxonomic classification.</title>
        <authorList>
            <person name="Goeker M."/>
        </authorList>
    </citation>
    <scope>NUCLEOTIDE SEQUENCE [LARGE SCALE GENOMIC DNA]</scope>
    <source>
        <strain evidence="3 4">DSM 25532</strain>
    </source>
</reference>
<evidence type="ECO:0000313" key="4">
    <source>
        <dbReference type="Proteomes" id="UP000253426"/>
    </source>
</evidence>
<dbReference type="Proteomes" id="UP000253426">
    <property type="component" value="Unassembled WGS sequence"/>
</dbReference>
<evidence type="ECO:0000313" key="3">
    <source>
        <dbReference type="EMBL" id="RBP36663.1"/>
    </source>
</evidence>
<name>A0A366H616_9BACT</name>
<dbReference type="InterPro" id="IPR029044">
    <property type="entry name" value="Nucleotide-diphossugar_trans"/>
</dbReference>
<feature type="region of interest" description="Disordered" evidence="1">
    <location>
        <begin position="417"/>
        <end position="455"/>
    </location>
</feature>
<gene>
    <name evidence="3" type="ORF">DES53_116102</name>
</gene>
<sequence length="455" mass="50239">MVPFTVLIPTLNRCGTLAHTLESCVVQQDENFRVVVSDNHSTDETRAVVESFQRRDPRVSYIRPPQQLSMSRNFEFLLEQVEDGFVMFLGSDDGMLPGAMGRARELLSKYPDALALHGAPSGIYFYPEISTDDAGLMYLRTTPLEELRSSHEWLALVAQCKQNVTQLPMPYVLSWIHHSVCQKIKAGSNRFIHSPIPDLFLGIAVAAQTSHYVSVCPGFTIGGISAGSNGTGTTHPKGDRSLEKTFKAQNEIPFHPKVGYTRSVPVLVGECMLQAAEAGLLPQGIEVAWDRIIARAWHQFRTEPWSESELQDNLKTLQFLASHVGGSDILKGATGPSSAHELVERFPFLLENNDGEWELVADTRALRLAGIHEAGCLAEALSTAAVRGANLGPSPTPKEISDWVMLEQGKQAATLRRQIKAAKQESGRRATERNRVKSQLAAAREKQEHLRKKLA</sequence>
<dbReference type="InterPro" id="IPR050834">
    <property type="entry name" value="Glycosyltransf_2"/>
</dbReference>
<keyword evidence="4" id="KW-1185">Reference proteome</keyword>
<evidence type="ECO:0000256" key="1">
    <source>
        <dbReference type="SAM" id="MobiDB-lite"/>
    </source>
</evidence>
<proteinExistence type="predicted"/>
<keyword evidence="3" id="KW-0808">Transferase</keyword>
<comment type="caution">
    <text evidence="3">The sequence shown here is derived from an EMBL/GenBank/DDBJ whole genome shotgun (WGS) entry which is preliminary data.</text>
</comment>
<accession>A0A366H616</accession>
<dbReference type="SUPFAM" id="SSF53448">
    <property type="entry name" value="Nucleotide-diphospho-sugar transferases"/>
    <property type="match status" value="1"/>
</dbReference>
<dbReference type="PANTHER" id="PTHR43685:SF2">
    <property type="entry name" value="GLYCOSYLTRANSFERASE 2-LIKE DOMAIN-CONTAINING PROTEIN"/>
    <property type="match status" value="1"/>
</dbReference>
<dbReference type="InterPro" id="IPR001173">
    <property type="entry name" value="Glyco_trans_2-like"/>
</dbReference>
<dbReference type="RefSeq" id="WP_113961891.1">
    <property type="nucleotide sequence ID" value="NZ_QNRR01000016.1"/>
</dbReference>
<dbReference type="CDD" id="cd00761">
    <property type="entry name" value="Glyco_tranf_GTA_type"/>
    <property type="match status" value="1"/>
</dbReference>
<dbReference type="GO" id="GO:0016740">
    <property type="term" value="F:transferase activity"/>
    <property type="evidence" value="ECO:0007669"/>
    <property type="project" value="UniProtKB-KW"/>
</dbReference>
<organism evidence="3 4">
    <name type="scientific">Roseimicrobium gellanilyticum</name>
    <dbReference type="NCBI Taxonomy" id="748857"/>
    <lineage>
        <taxon>Bacteria</taxon>
        <taxon>Pseudomonadati</taxon>
        <taxon>Verrucomicrobiota</taxon>
        <taxon>Verrucomicrobiia</taxon>
        <taxon>Verrucomicrobiales</taxon>
        <taxon>Verrucomicrobiaceae</taxon>
        <taxon>Roseimicrobium</taxon>
    </lineage>
</organism>
<dbReference type="AlphaFoldDB" id="A0A366H616"/>